<dbReference type="KEGG" id="cgrn:4412665_01023"/>
<feature type="domain" description="Thiamine pyrophosphate enzyme TPP-binding" evidence="7">
    <location>
        <begin position="380"/>
        <end position="490"/>
    </location>
</feature>
<dbReference type="PANTHER" id="PTHR42916">
    <property type="entry name" value="2-SUCCINYL-5-ENOLPYRUVYL-6-HYDROXY-3-CYCLOHEXENE-1-CARBOXYLATE SYNTHASE"/>
    <property type="match status" value="1"/>
</dbReference>
<dbReference type="Proteomes" id="UP000215332">
    <property type="component" value="Chromosome 1"/>
</dbReference>
<dbReference type="UniPathway" id="UPA01057">
    <property type="reaction ID" value="UER00164"/>
</dbReference>
<evidence type="ECO:0000256" key="5">
    <source>
        <dbReference type="ARBA" id="ARBA00023211"/>
    </source>
</evidence>
<organism evidence="9 10">
    <name type="scientific">Cutibacterium granulosum</name>
    <dbReference type="NCBI Taxonomy" id="33011"/>
    <lineage>
        <taxon>Bacteria</taxon>
        <taxon>Bacillati</taxon>
        <taxon>Actinomycetota</taxon>
        <taxon>Actinomycetes</taxon>
        <taxon>Propionibacteriales</taxon>
        <taxon>Propionibacteriaceae</taxon>
        <taxon>Cutibacterium</taxon>
    </lineage>
</organism>
<dbReference type="InterPro" id="IPR004433">
    <property type="entry name" value="MenaQ_synth_MenD"/>
</dbReference>
<dbReference type="SUPFAM" id="SSF52518">
    <property type="entry name" value="Thiamin diphosphate-binding fold (THDP-binding)"/>
    <property type="match status" value="2"/>
</dbReference>
<evidence type="ECO:0000313" key="9">
    <source>
        <dbReference type="EMBL" id="SNV33855.1"/>
    </source>
</evidence>
<evidence type="ECO:0000256" key="1">
    <source>
        <dbReference type="ARBA" id="ARBA00022679"/>
    </source>
</evidence>
<name>A0A239WGV9_9ACTN</name>
<keyword evidence="2 6" id="KW-0479">Metal-binding</keyword>
<dbReference type="UniPathway" id="UPA00079"/>
<evidence type="ECO:0000259" key="8">
    <source>
        <dbReference type="Pfam" id="PF02776"/>
    </source>
</evidence>
<dbReference type="Gene3D" id="3.40.50.1220">
    <property type="entry name" value="TPP-binding domain"/>
    <property type="match status" value="1"/>
</dbReference>
<evidence type="ECO:0000259" key="7">
    <source>
        <dbReference type="Pfam" id="PF02775"/>
    </source>
</evidence>
<evidence type="ECO:0000256" key="4">
    <source>
        <dbReference type="ARBA" id="ARBA00023052"/>
    </source>
</evidence>
<dbReference type="GO" id="GO:0030976">
    <property type="term" value="F:thiamine pyrophosphate binding"/>
    <property type="evidence" value="ECO:0007669"/>
    <property type="project" value="UniProtKB-UniRule"/>
</dbReference>
<evidence type="ECO:0000256" key="6">
    <source>
        <dbReference type="HAMAP-Rule" id="MF_01659"/>
    </source>
</evidence>
<dbReference type="PANTHER" id="PTHR42916:SF1">
    <property type="entry name" value="PROTEIN PHYLLO, CHLOROPLASTIC"/>
    <property type="match status" value="1"/>
</dbReference>
<dbReference type="NCBIfam" id="TIGR00173">
    <property type="entry name" value="menD"/>
    <property type="match status" value="1"/>
</dbReference>
<comment type="cofactor">
    <cofactor evidence="6">
        <name>Mg(2+)</name>
        <dbReference type="ChEBI" id="CHEBI:18420"/>
    </cofactor>
    <cofactor evidence="6">
        <name>Mn(2+)</name>
        <dbReference type="ChEBI" id="CHEBI:29035"/>
    </cofactor>
</comment>
<dbReference type="GO" id="GO:0009234">
    <property type="term" value="P:menaquinone biosynthetic process"/>
    <property type="evidence" value="ECO:0007669"/>
    <property type="project" value="UniProtKB-UniRule"/>
</dbReference>
<dbReference type="GO" id="GO:0030145">
    <property type="term" value="F:manganese ion binding"/>
    <property type="evidence" value="ECO:0007669"/>
    <property type="project" value="UniProtKB-UniRule"/>
</dbReference>
<gene>
    <name evidence="6 9" type="primary">menD</name>
    <name evidence="9" type="ORF">SAMEA4412665_01023</name>
</gene>
<dbReference type="Pfam" id="PF02775">
    <property type="entry name" value="TPP_enzyme_C"/>
    <property type="match status" value="1"/>
</dbReference>
<dbReference type="Gene3D" id="3.40.50.970">
    <property type="match status" value="2"/>
</dbReference>
<accession>A0A239WGV9</accession>
<evidence type="ECO:0000256" key="2">
    <source>
        <dbReference type="ARBA" id="ARBA00022723"/>
    </source>
</evidence>
<keyword evidence="3 6" id="KW-0460">Magnesium</keyword>
<dbReference type="EMBL" id="LT906441">
    <property type="protein sequence ID" value="SNV33855.1"/>
    <property type="molecule type" value="Genomic_DNA"/>
</dbReference>
<comment type="pathway">
    <text evidence="6">Quinol/quinone metabolism; 1,4-dihydroxy-2-naphthoate biosynthesis; 1,4-dihydroxy-2-naphthoate from chorismate: step 2/7.</text>
</comment>
<dbReference type="Pfam" id="PF02776">
    <property type="entry name" value="TPP_enzyme_N"/>
    <property type="match status" value="1"/>
</dbReference>
<sequence length="528" mass="55111">MSSTDVARRIVSALVAHGVTDVIVCPGSRDAPLSYALAAADEAGMLHLTVRLDERSAGFVALGLGKVGRPAAVVTTSGTAVANLHPAVAEADAAGVPMIVISADRPAQMWHTGANQTTVQTGIFGPAPRWQLSVPAGFPADDRLDAVVLRAVSAARGTLTDDPGPVHLNVSFDDPLVPDSPWQPTHDAESPRAVLEPPPLRPAVPLTMPVHTVVVAGDGAGPLARELAEEGGWPLLAEPTSQARCGDNALTDYQTLLTGPLASEVEGVLVLGHPTLSRPVSRLLAGPGVTVLTDRARWTDVAGVARAVHLPVQLDVPERDETWVERWERADREGVSPSIKQSVCATIWQASAQESAPALVIGASDVIRSFDRHAAPAAIPAQAYANRGLAGIDGTMSTAMGIAMGTGRPVRVVLGDLTFAHDAMALLQAAGQEPLDLQVIVLDDHGGAIFAGLEHARAPRPMLQRFFLTPQNLDLTAFAQAVGVPCTTVDLTATGSDGLAPDPCMVMDDVLGRHFRGTSLVEVHLPTV</sequence>
<keyword evidence="4 6" id="KW-0786">Thiamine pyrophosphate</keyword>
<evidence type="ECO:0000256" key="3">
    <source>
        <dbReference type="ARBA" id="ARBA00022842"/>
    </source>
</evidence>
<keyword evidence="6" id="KW-0474">Menaquinone biosynthesis</keyword>
<comment type="similarity">
    <text evidence="6">Belongs to the TPP enzyme family. MenD subfamily.</text>
</comment>
<dbReference type="InterPro" id="IPR011766">
    <property type="entry name" value="TPP_enzyme_TPP-bd"/>
</dbReference>
<dbReference type="EC" id="2.2.1.9" evidence="6"/>
<keyword evidence="5 6" id="KW-0464">Manganese</keyword>
<comment type="cofactor">
    <cofactor evidence="6">
        <name>thiamine diphosphate</name>
        <dbReference type="ChEBI" id="CHEBI:58937"/>
    </cofactor>
    <text evidence="6">Binds 1 thiamine pyrophosphate per subunit.</text>
</comment>
<dbReference type="GO" id="GO:0000287">
    <property type="term" value="F:magnesium ion binding"/>
    <property type="evidence" value="ECO:0007669"/>
    <property type="project" value="UniProtKB-UniRule"/>
</dbReference>
<dbReference type="GO" id="GO:0070204">
    <property type="term" value="F:2-succinyl-5-enolpyruvyl-6-hydroxy-3-cyclohexene-1-carboxylic-acid synthase activity"/>
    <property type="evidence" value="ECO:0007669"/>
    <property type="project" value="UniProtKB-UniRule"/>
</dbReference>
<comment type="catalytic activity">
    <reaction evidence="6">
        <text>isochorismate + 2-oxoglutarate + H(+) = 5-enolpyruvoyl-6-hydroxy-2-succinyl-cyclohex-3-ene-1-carboxylate + CO2</text>
        <dbReference type="Rhea" id="RHEA:25593"/>
        <dbReference type="ChEBI" id="CHEBI:15378"/>
        <dbReference type="ChEBI" id="CHEBI:16526"/>
        <dbReference type="ChEBI" id="CHEBI:16810"/>
        <dbReference type="ChEBI" id="CHEBI:29780"/>
        <dbReference type="ChEBI" id="CHEBI:58818"/>
        <dbReference type="EC" id="2.2.1.9"/>
    </reaction>
</comment>
<comment type="subunit">
    <text evidence="6">Homodimer.</text>
</comment>
<dbReference type="AlphaFoldDB" id="A0A239WGV9"/>
<dbReference type="eggNOG" id="COG1165">
    <property type="taxonomic scope" value="Bacteria"/>
</dbReference>
<dbReference type="CDD" id="cd07037">
    <property type="entry name" value="TPP_PYR_MenD"/>
    <property type="match status" value="1"/>
</dbReference>
<feature type="domain" description="Thiamine pyrophosphate enzyme N-terminal TPP-binding" evidence="8">
    <location>
        <begin position="5"/>
        <end position="118"/>
    </location>
</feature>
<dbReference type="InterPro" id="IPR012001">
    <property type="entry name" value="Thiamin_PyroP_enz_TPP-bd_dom"/>
</dbReference>
<proteinExistence type="inferred from homology"/>
<dbReference type="HAMAP" id="MF_01659">
    <property type="entry name" value="MenD"/>
    <property type="match status" value="1"/>
</dbReference>
<comment type="pathway">
    <text evidence="6">Quinol/quinone metabolism; menaquinone biosynthesis.</text>
</comment>
<evidence type="ECO:0000313" key="10">
    <source>
        <dbReference type="Proteomes" id="UP000215332"/>
    </source>
</evidence>
<dbReference type="InterPro" id="IPR029061">
    <property type="entry name" value="THDP-binding"/>
</dbReference>
<reference evidence="9 10" key="1">
    <citation type="submission" date="2017-06" db="EMBL/GenBank/DDBJ databases">
        <authorList>
            <consortium name="Pathogen Informatics"/>
        </authorList>
    </citation>
    <scope>NUCLEOTIDE SEQUENCE [LARGE SCALE GENOMIC DNA]</scope>
    <source>
        <strain evidence="9 10">NCTC11865</strain>
    </source>
</reference>
<comment type="function">
    <text evidence="6">Catalyzes the thiamine diphosphate-dependent decarboxylation of 2-oxoglutarate and the subsequent addition of the resulting succinic semialdehyde-thiamine pyrophosphate anion to isochorismate to yield 2-succinyl-5-enolpyruvyl-6-hydroxy-3-cyclohexene-1-carboxylate (SEPHCHC).</text>
</comment>
<dbReference type="PIRSF" id="PIRSF004983">
    <property type="entry name" value="MenD"/>
    <property type="match status" value="1"/>
</dbReference>
<keyword evidence="1 6" id="KW-0808">Transferase</keyword>
<protein>
    <recommendedName>
        <fullName evidence="6">2-succinyl-5-enolpyruvyl-6-hydroxy-3-cyclohexene-1-carboxylate synthase</fullName>
        <shortName evidence="6">SEPHCHC synthase</shortName>
        <ecNumber evidence="6">2.2.1.9</ecNumber>
    </recommendedName>
    <alternativeName>
        <fullName evidence="6">Menaquinone biosynthesis protein MenD</fullName>
    </alternativeName>
</protein>